<sequence>MAFTNVCLFNKLYHTQWTGEKVGLSQKTKESEEFQTLQEITDKKKSSVDGLEVSVLRFIDHGEKKKESTDGSKTKVTAVENLGLNMIAYGGTLGERSLYGQTLVKLGEVQEEISRATDEFINDIKDPFSRNINDMKRQLDEYSHLKKKLKSRRLEYDAMASKQRGNKKEKRDVGDEAYTAQVRYEDTYDSILERMMQLEDDEDMYIEDLAGFFRAQMSYHRKALDALESIAEWVESSSTMKRKSARERFDIEVPVRERQEPQYDAGSIGRGSLRRQGTINTNDGNDNASDYDSRTQYSADDRTDMYNYAHGIDDADDARSQRRNSVGRSGWSAKPSHHTYDDEDRYPSEANGKSAAAAVPPPRPPRQTQPKLKQRKAVYDYEPSASDELAFVEDDIITVVDEMEGEGWWVGEVVDRTTGEVRKGMFPVNYTEEYTGPPPPYEPPVEEEPPAPTLPSRASTFVSDHVKSSPSLSPSTTTSSSSPHGFGGQLGGAVAAAASSRAPMVRKPVSISAAGHRAPPPPPPSSGGVSRVHSMASSRPTGFKPPRAGSTVEKSSAVGACSTCGCDEFSPNVFRKNNCNNCFHPH</sequence>
<feature type="compositionally biased region" description="Low complexity" evidence="6">
    <location>
        <begin position="468"/>
        <end position="483"/>
    </location>
</feature>
<evidence type="ECO:0000256" key="6">
    <source>
        <dbReference type="SAM" id="MobiDB-lite"/>
    </source>
</evidence>
<keyword evidence="2 5" id="KW-0728">SH3 domain</keyword>
<keyword evidence="4" id="KW-0472">Membrane</keyword>
<dbReference type="PROSITE" id="PS51021">
    <property type="entry name" value="BAR"/>
    <property type="match status" value="1"/>
</dbReference>
<dbReference type="EMBL" id="JANBPY010000147">
    <property type="protein sequence ID" value="KAJ1968699.1"/>
    <property type="molecule type" value="Genomic_DNA"/>
</dbReference>
<dbReference type="AlphaFoldDB" id="A0A9W8AT91"/>
<evidence type="ECO:0000313" key="9">
    <source>
        <dbReference type="EMBL" id="KAJ1968699.1"/>
    </source>
</evidence>
<protein>
    <recommendedName>
        <fullName evidence="11">BAR-domain-containing protein</fullName>
    </recommendedName>
</protein>
<dbReference type="GO" id="GO:0005737">
    <property type="term" value="C:cytoplasm"/>
    <property type="evidence" value="ECO:0007669"/>
    <property type="project" value="InterPro"/>
</dbReference>
<organism evidence="9 10">
    <name type="scientific">Dispira parvispora</name>
    <dbReference type="NCBI Taxonomy" id="1520584"/>
    <lineage>
        <taxon>Eukaryota</taxon>
        <taxon>Fungi</taxon>
        <taxon>Fungi incertae sedis</taxon>
        <taxon>Zoopagomycota</taxon>
        <taxon>Kickxellomycotina</taxon>
        <taxon>Dimargaritomycetes</taxon>
        <taxon>Dimargaritales</taxon>
        <taxon>Dimargaritaceae</taxon>
        <taxon>Dispira</taxon>
    </lineage>
</organism>
<feature type="compositionally biased region" description="Basic and acidic residues" evidence="6">
    <location>
        <begin position="252"/>
        <end position="261"/>
    </location>
</feature>
<dbReference type="InterPro" id="IPR001452">
    <property type="entry name" value="SH3_domain"/>
</dbReference>
<feature type="compositionally biased region" description="Basic and acidic residues" evidence="6">
    <location>
        <begin position="311"/>
        <end position="320"/>
    </location>
</feature>
<evidence type="ECO:0000256" key="1">
    <source>
        <dbReference type="ARBA" id="ARBA00004170"/>
    </source>
</evidence>
<keyword evidence="3" id="KW-0175">Coiled coil</keyword>
<evidence type="ECO:0000256" key="4">
    <source>
        <dbReference type="ARBA" id="ARBA00023136"/>
    </source>
</evidence>
<dbReference type="Pfam" id="PF03114">
    <property type="entry name" value="BAR"/>
    <property type="match status" value="1"/>
</dbReference>
<dbReference type="PANTHER" id="PTHR14167">
    <property type="entry name" value="SH3 DOMAIN-CONTAINING"/>
    <property type="match status" value="1"/>
</dbReference>
<dbReference type="SMART" id="SM00721">
    <property type="entry name" value="BAR"/>
    <property type="match status" value="1"/>
</dbReference>
<evidence type="ECO:0000259" key="7">
    <source>
        <dbReference type="PROSITE" id="PS50002"/>
    </source>
</evidence>
<gene>
    <name evidence="9" type="ORF">IWQ62_001087</name>
</gene>
<evidence type="ECO:0008006" key="11">
    <source>
        <dbReference type="Google" id="ProtNLM"/>
    </source>
</evidence>
<proteinExistence type="predicted"/>
<name>A0A9W8AT91_9FUNG</name>
<dbReference type="Gene3D" id="1.20.1270.60">
    <property type="entry name" value="Arfaptin homology (AH) domain/BAR domain"/>
    <property type="match status" value="1"/>
</dbReference>
<dbReference type="SMART" id="SM00326">
    <property type="entry name" value="SH3"/>
    <property type="match status" value="1"/>
</dbReference>
<dbReference type="InterPro" id="IPR050384">
    <property type="entry name" value="Endophilin_SH3RF"/>
</dbReference>
<keyword evidence="10" id="KW-1185">Reference proteome</keyword>
<feature type="compositionally biased region" description="Polar residues" evidence="6">
    <location>
        <begin position="275"/>
        <end position="298"/>
    </location>
</feature>
<reference evidence="9" key="1">
    <citation type="submission" date="2022-07" db="EMBL/GenBank/DDBJ databases">
        <title>Phylogenomic reconstructions and comparative analyses of Kickxellomycotina fungi.</title>
        <authorList>
            <person name="Reynolds N.K."/>
            <person name="Stajich J.E."/>
            <person name="Barry K."/>
            <person name="Grigoriev I.V."/>
            <person name="Crous P."/>
            <person name="Smith M.E."/>
        </authorList>
    </citation>
    <scope>NUCLEOTIDE SEQUENCE</scope>
    <source>
        <strain evidence="9">RSA 1196</strain>
    </source>
</reference>
<dbReference type="InterPro" id="IPR004148">
    <property type="entry name" value="BAR_dom"/>
</dbReference>
<comment type="subcellular location">
    <subcellularLocation>
        <location evidence="1">Membrane</location>
        <topology evidence="1">Peripheral membrane protein</topology>
    </subcellularLocation>
</comment>
<evidence type="ECO:0000256" key="5">
    <source>
        <dbReference type="PROSITE-ProRule" id="PRU00192"/>
    </source>
</evidence>
<dbReference type="Pfam" id="PF14604">
    <property type="entry name" value="SH3_9"/>
    <property type="match status" value="1"/>
</dbReference>
<dbReference type="PANTHER" id="PTHR14167:SF81">
    <property type="entry name" value="ENDOPHILIN-A"/>
    <property type="match status" value="1"/>
</dbReference>
<dbReference type="Gene3D" id="2.30.30.40">
    <property type="entry name" value="SH3 Domains"/>
    <property type="match status" value="1"/>
</dbReference>
<evidence type="ECO:0000256" key="3">
    <source>
        <dbReference type="ARBA" id="ARBA00023054"/>
    </source>
</evidence>
<feature type="domain" description="BAR" evidence="8">
    <location>
        <begin position="19"/>
        <end position="243"/>
    </location>
</feature>
<dbReference type="InterPro" id="IPR027267">
    <property type="entry name" value="AH/BAR_dom_sf"/>
</dbReference>
<evidence type="ECO:0000256" key="2">
    <source>
        <dbReference type="ARBA" id="ARBA00022443"/>
    </source>
</evidence>
<dbReference type="SUPFAM" id="SSF50044">
    <property type="entry name" value="SH3-domain"/>
    <property type="match status" value="1"/>
</dbReference>
<dbReference type="OrthoDB" id="14167at2759"/>
<evidence type="ECO:0000313" key="10">
    <source>
        <dbReference type="Proteomes" id="UP001150925"/>
    </source>
</evidence>
<dbReference type="Proteomes" id="UP001150925">
    <property type="component" value="Unassembled WGS sequence"/>
</dbReference>
<feature type="region of interest" description="Disordered" evidence="6">
    <location>
        <begin position="252"/>
        <end position="379"/>
    </location>
</feature>
<feature type="domain" description="SH3" evidence="7">
    <location>
        <begin position="370"/>
        <end position="436"/>
    </location>
</feature>
<dbReference type="CDD" id="cd00174">
    <property type="entry name" value="SH3"/>
    <property type="match status" value="1"/>
</dbReference>
<feature type="region of interest" description="Disordered" evidence="6">
    <location>
        <begin position="429"/>
        <end position="488"/>
    </location>
</feature>
<dbReference type="SUPFAM" id="SSF103657">
    <property type="entry name" value="BAR/IMD domain-like"/>
    <property type="match status" value="1"/>
</dbReference>
<dbReference type="InterPro" id="IPR036028">
    <property type="entry name" value="SH3-like_dom_sf"/>
</dbReference>
<comment type="caution">
    <text evidence="9">The sequence shown here is derived from an EMBL/GenBank/DDBJ whole genome shotgun (WGS) entry which is preliminary data.</text>
</comment>
<dbReference type="PRINTS" id="PR00452">
    <property type="entry name" value="SH3DOMAIN"/>
</dbReference>
<feature type="region of interest" description="Disordered" evidence="6">
    <location>
        <begin position="512"/>
        <end position="554"/>
    </location>
</feature>
<evidence type="ECO:0000259" key="8">
    <source>
        <dbReference type="PROSITE" id="PS51021"/>
    </source>
</evidence>
<accession>A0A9W8AT91</accession>
<dbReference type="PROSITE" id="PS50002">
    <property type="entry name" value="SH3"/>
    <property type="match status" value="1"/>
</dbReference>